<gene>
    <name evidence="2" type="ORF">ORV05_03695</name>
</gene>
<name>A0ABY7B7R4_9PSEU</name>
<dbReference type="InterPro" id="IPR037883">
    <property type="entry name" value="Knr4/Smi1-like_sf"/>
</dbReference>
<sequence>MDAERVLGIGLPPHLREFLAFTNGFEDPDGQWWPAWSCGVIAADNLRVWRSEMLPEDLLAFGDDGASTCFCVQADIDKLEIVRWFWIGQNVETTLLDLPTFWRRWYADPT</sequence>
<proteinExistence type="predicted"/>
<organism evidence="2 3">
    <name type="scientific">Amycolatopsis cynarae</name>
    <dbReference type="NCBI Taxonomy" id="2995223"/>
    <lineage>
        <taxon>Bacteria</taxon>
        <taxon>Bacillati</taxon>
        <taxon>Actinomycetota</taxon>
        <taxon>Actinomycetes</taxon>
        <taxon>Pseudonocardiales</taxon>
        <taxon>Pseudonocardiaceae</taxon>
        <taxon>Amycolatopsis</taxon>
    </lineage>
</organism>
<dbReference type="EMBL" id="CP113836">
    <property type="protein sequence ID" value="WAL66916.1"/>
    <property type="molecule type" value="Genomic_DNA"/>
</dbReference>
<protein>
    <submittedName>
        <fullName evidence="2">SMI1/KNR4 family protein</fullName>
    </submittedName>
</protein>
<feature type="domain" description="Knr4/Smi1-like" evidence="1">
    <location>
        <begin position="3"/>
        <end position="88"/>
    </location>
</feature>
<dbReference type="Proteomes" id="UP001163203">
    <property type="component" value="Chromosome"/>
</dbReference>
<dbReference type="Pfam" id="PF09346">
    <property type="entry name" value="SMI1_KNR4"/>
    <property type="match status" value="1"/>
</dbReference>
<evidence type="ECO:0000313" key="3">
    <source>
        <dbReference type="Proteomes" id="UP001163203"/>
    </source>
</evidence>
<reference evidence="2" key="1">
    <citation type="submission" date="2022-11" db="EMBL/GenBank/DDBJ databases">
        <authorList>
            <person name="Mo P."/>
        </authorList>
    </citation>
    <scope>NUCLEOTIDE SEQUENCE</scope>
    <source>
        <strain evidence="2">HUAS 11-8</strain>
    </source>
</reference>
<dbReference type="RefSeq" id="WP_268757041.1">
    <property type="nucleotide sequence ID" value="NZ_CP113836.1"/>
</dbReference>
<evidence type="ECO:0000259" key="1">
    <source>
        <dbReference type="Pfam" id="PF09346"/>
    </source>
</evidence>
<dbReference type="InterPro" id="IPR018958">
    <property type="entry name" value="Knr4/Smi1-like_dom"/>
</dbReference>
<evidence type="ECO:0000313" key="2">
    <source>
        <dbReference type="EMBL" id="WAL66916.1"/>
    </source>
</evidence>
<keyword evidence="3" id="KW-1185">Reference proteome</keyword>
<accession>A0ABY7B7R4</accession>
<dbReference type="SUPFAM" id="SSF160631">
    <property type="entry name" value="SMI1/KNR4-like"/>
    <property type="match status" value="1"/>
</dbReference>
<dbReference type="Gene3D" id="3.40.1580.10">
    <property type="entry name" value="SMI1/KNR4-like"/>
    <property type="match status" value="1"/>
</dbReference>